<proteinExistence type="predicted"/>
<name>A0A0A9E2M0_ARUDO</name>
<evidence type="ECO:0000313" key="1">
    <source>
        <dbReference type="EMBL" id="JAD92110.1"/>
    </source>
</evidence>
<dbReference type="EMBL" id="GBRH01205785">
    <property type="protein sequence ID" value="JAD92110.1"/>
    <property type="molecule type" value="Transcribed_RNA"/>
</dbReference>
<accession>A0A0A9E2M0</accession>
<reference evidence="1" key="2">
    <citation type="journal article" date="2015" name="Data Brief">
        <title>Shoot transcriptome of the giant reed, Arundo donax.</title>
        <authorList>
            <person name="Barrero R.A."/>
            <person name="Guerrero F.D."/>
            <person name="Moolhuijzen P."/>
            <person name="Goolsby J.A."/>
            <person name="Tidwell J."/>
            <person name="Bellgard S.E."/>
            <person name="Bellgard M.I."/>
        </authorList>
    </citation>
    <scope>NUCLEOTIDE SEQUENCE</scope>
    <source>
        <tissue evidence="1">Shoot tissue taken approximately 20 cm above the soil surface</tissue>
    </source>
</reference>
<organism evidence="1">
    <name type="scientific">Arundo donax</name>
    <name type="common">Giant reed</name>
    <name type="synonym">Donax arundinaceus</name>
    <dbReference type="NCBI Taxonomy" id="35708"/>
    <lineage>
        <taxon>Eukaryota</taxon>
        <taxon>Viridiplantae</taxon>
        <taxon>Streptophyta</taxon>
        <taxon>Embryophyta</taxon>
        <taxon>Tracheophyta</taxon>
        <taxon>Spermatophyta</taxon>
        <taxon>Magnoliopsida</taxon>
        <taxon>Liliopsida</taxon>
        <taxon>Poales</taxon>
        <taxon>Poaceae</taxon>
        <taxon>PACMAD clade</taxon>
        <taxon>Arundinoideae</taxon>
        <taxon>Arundineae</taxon>
        <taxon>Arundo</taxon>
    </lineage>
</organism>
<reference evidence="1" key="1">
    <citation type="submission" date="2014-09" db="EMBL/GenBank/DDBJ databases">
        <authorList>
            <person name="Magalhaes I.L.F."/>
            <person name="Oliveira U."/>
            <person name="Santos F.R."/>
            <person name="Vidigal T.H.D.A."/>
            <person name="Brescovit A.D."/>
            <person name="Santos A.J."/>
        </authorList>
    </citation>
    <scope>NUCLEOTIDE SEQUENCE</scope>
    <source>
        <tissue evidence="1">Shoot tissue taken approximately 20 cm above the soil surface</tissue>
    </source>
</reference>
<dbReference type="AlphaFoldDB" id="A0A0A9E2M0"/>
<sequence length="38" mass="3885">MARSQPLAAAAAAGTTLTAAARCPRRCAWDSRGAAARR</sequence>
<protein>
    <submittedName>
        <fullName evidence="1">Uncharacterized protein</fullName>
    </submittedName>
</protein>